<dbReference type="PANTHER" id="PTHR45641:SF19">
    <property type="entry name" value="NEPHROCYSTIN-3"/>
    <property type="match status" value="1"/>
</dbReference>
<evidence type="ECO:0000256" key="1">
    <source>
        <dbReference type="ARBA" id="ARBA00022737"/>
    </source>
</evidence>
<reference evidence="6" key="1">
    <citation type="submission" date="2023-06" db="EMBL/GenBank/DDBJ databases">
        <title>Genomic of Agaribacillus aureum.</title>
        <authorList>
            <person name="Wang G."/>
        </authorList>
    </citation>
    <scope>NUCLEOTIDE SEQUENCE</scope>
    <source>
        <strain evidence="6">BMA12</strain>
    </source>
</reference>
<dbReference type="Proteomes" id="UP001172083">
    <property type="component" value="Unassembled WGS sequence"/>
</dbReference>
<feature type="domain" description="CHAT" evidence="5">
    <location>
        <begin position="688"/>
        <end position="987"/>
    </location>
</feature>
<dbReference type="RefSeq" id="WP_346762519.1">
    <property type="nucleotide sequence ID" value="NZ_JAUJEB010000014.1"/>
</dbReference>
<dbReference type="Pfam" id="PF12770">
    <property type="entry name" value="CHAT"/>
    <property type="match status" value="1"/>
</dbReference>
<dbReference type="InterPro" id="IPR011990">
    <property type="entry name" value="TPR-like_helical_dom_sf"/>
</dbReference>
<dbReference type="Gene3D" id="1.25.40.10">
    <property type="entry name" value="Tetratricopeptide repeat domain"/>
    <property type="match status" value="2"/>
</dbReference>
<keyword evidence="2 3" id="KW-0802">TPR repeat</keyword>
<evidence type="ECO:0000259" key="5">
    <source>
        <dbReference type="Pfam" id="PF12770"/>
    </source>
</evidence>
<dbReference type="SUPFAM" id="SSF48452">
    <property type="entry name" value="TPR-like"/>
    <property type="match status" value="1"/>
</dbReference>
<feature type="repeat" description="TPR" evidence="3">
    <location>
        <begin position="251"/>
        <end position="284"/>
    </location>
</feature>
<keyword evidence="4" id="KW-0812">Transmembrane</keyword>
<evidence type="ECO:0000256" key="3">
    <source>
        <dbReference type="PROSITE-ProRule" id="PRU00339"/>
    </source>
</evidence>
<comment type="caution">
    <text evidence="6">The sequence shown here is derived from an EMBL/GenBank/DDBJ whole genome shotgun (WGS) entry which is preliminary data.</text>
</comment>
<evidence type="ECO:0000256" key="2">
    <source>
        <dbReference type="ARBA" id="ARBA00022803"/>
    </source>
</evidence>
<proteinExistence type="predicted"/>
<evidence type="ECO:0000313" key="6">
    <source>
        <dbReference type="EMBL" id="MDN5217182.1"/>
    </source>
</evidence>
<evidence type="ECO:0000313" key="7">
    <source>
        <dbReference type="Proteomes" id="UP001172083"/>
    </source>
</evidence>
<feature type="repeat" description="TPR" evidence="3">
    <location>
        <begin position="293"/>
        <end position="326"/>
    </location>
</feature>
<dbReference type="InterPro" id="IPR019734">
    <property type="entry name" value="TPR_rpt"/>
</dbReference>
<dbReference type="Pfam" id="PF13424">
    <property type="entry name" value="TPR_12"/>
    <property type="match status" value="4"/>
</dbReference>
<feature type="repeat" description="TPR" evidence="3">
    <location>
        <begin position="125"/>
        <end position="158"/>
    </location>
</feature>
<gene>
    <name evidence="6" type="ORF">QQ020_34235</name>
</gene>
<feature type="repeat" description="TPR" evidence="3">
    <location>
        <begin position="167"/>
        <end position="200"/>
    </location>
</feature>
<dbReference type="SMART" id="SM00028">
    <property type="entry name" value="TPR"/>
    <property type="match status" value="9"/>
</dbReference>
<sequence length="1026" mass="116363">MPNEIVKRAMGLTISVAISCLFSLHGLSAFCQSTDIQPDTLLADQYLAKARASSAKARYNEAISYFQKAAPIYRQAGLWTKNITCLDLMADCYRRTGEFDTALEIGMEALQAVEKKLGSNTLNEAKVLNTVGIIHDYKGDYKKALAYHQRSIQIKEQLLGKYHIDLADSYNNLGVIYFYLGDYEQALKAYNQVVTIQQATPAENVSSLGRTYNNIGMIHSLNGDYSLALQYLEKSLPMILEELGEDHPGVASPYNSIGVTYYYKKDFEQALHYQKEALKLKRKHFDETHPSMVLSYNNLGLIYGNMGDHDLALDYFKKSLTIQKRTLGEKHANISMTFRFIGEVYFNAHQYDKALQAYKNALSLREEIFGEKHPEVAESYNDVAKINLLKGDTEAALENSQKAIVANIIDFQDRSPDSTPPLQNYLKQNFLLTSLKLKAEAFEKKFRITNNIEYLKKSLSTFKQCDILIDQISKDRLQYNDKLDFGNISTNVYQKSVAVCIALYELDRDRRFFHQAYYFTEKSKAGVLRQALSDHAAKSFGLVPDSLLAFEKQLKVDRGYYQTKIRSQKTKEQNSESGEIKSWESKLFDLNRSYDSMVLSLEKSYPEYHQLKYKNDIINIGAIPDLLHNQHEALIEYFLSDSMLYVFTITQNDYHVATTPLTQNFDTLIQELRNSVAVRGSGTSDFAATAHQLYLQLFSPVTSHLSDKVDKITIIPHGNLSLIPFELLLSHQPTAAFTNYRALPYLLKDYQISYAYSGTLWSKKHQQKKQWEHQFAGYAPSYQTSLLAKSKALEMYGNYRDEIGDLAYTNDEIQNAATFFPGPTFTGETATESLFKKEGGKHQILHLAMHAIVDEENPLQSKLIFTQNEDSVEDGFLYAYELFDMELDAELAVLSACNTGYGKLAKGEGVMSLGRAFAYAGCPSIVMSLWPAQDQATANIMAYFYEGLSAGYSKDKALREAKLKYLENAEDLFAHPFYWAGFVMQGDVRSLAITKTFGYWWVLGGLVLVLGLIGIRRLKLKPVAHH</sequence>
<organism evidence="6 7">
    <name type="scientific">Agaribacillus aureus</name>
    <dbReference type="NCBI Taxonomy" id="3051825"/>
    <lineage>
        <taxon>Bacteria</taxon>
        <taxon>Pseudomonadati</taxon>
        <taxon>Bacteroidota</taxon>
        <taxon>Cytophagia</taxon>
        <taxon>Cytophagales</taxon>
        <taxon>Splendidivirgaceae</taxon>
        <taxon>Agaribacillus</taxon>
    </lineage>
</organism>
<dbReference type="Pfam" id="PF13374">
    <property type="entry name" value="TPR_10"/>
    <property type="match status" value="1"/>
</dbReference>
<dbReference type="PANTHER" id="PTHR45641">
    <property type="entry name" value="TETRATRICOPEPTIDE REPEAT PROTEIN (AFU_ORTHOLOGUE AFUA_6G03870)"/>
    <property type="match status" value="1"/>
</dbReference>
<keyword evidence="4" id="KW-0472">Membrane</keyword>
<dbReference type="PROSITE" id="PS50293">
    <property type="entry name" value="TPR_REGION"/>
    <property type="match status" value="1"/>
</dbReference>
<dbReference type="PROSITE" id="PS51257">
    <property type="entry name" value="PROKAR_LIPOPROTEIN"/>
    <property type="match status" value="1"/>
</dbReference>
<feature type="repeat" description="TPR" evidence="3">
    <location>
        <begin position="335"/>
        <end position="368"/>
    </location>
</feature>
<protein>
    <submittedName>
        <fullName evidence="6">CHAT domain-containing protein</fullName>
    </submittedName>
</protein>
<dbReference type="PROSITE" id="PS50005">
    <property type="entry name" value="TPR"/>
    <property type="match status" value="5"/>
</dbReference>
<dbReference type="InterPro" id="IPR024983">
    <property type="entry name" value="CHAT_dom"/>
</dbReference>
<keyword evidence="7" id="KW-1185">Reference proteome</keyword>
<keyword evidence="4" id="KW-1133">Transmembrane helix</keyword>
<keyword evidence="1" id="KW-0677">Repeat</keyword>
<accession>A0ABT8LHA3</accession>
<feature type="transmembrane region" description="Helical" evidence="4">
    <location>
        <begin position="997"/>
        <end position="1015"/>
    </location>
</feature>
<dbReference type="EMBL" id="JAUJEB010000014">
    <property type="protein sequence ID" value="MDN5217182.1"/>
    <property type="molecule type" value="Genomic_DNA"/>
</dbReference>
<dbReference type="SUPFAM" id="SSF81901">
    <property type="entry name" value="HCP-like"/>
    <property type="match status" value="1"/>
</dbReference>
<name>A0ABT8LHA3_9BACT</name>
<evidence type="ECO:0000256" key="4">
    <source>
        <dbReference type="SAM" id="Phobius"/>
    </source>
</evidence>